<dbReference type="SUPFAM" id="SSF52540">
    <property type="entry name" value="P-loop containing nucleoside triphosphate hydrolases"/>
    <property type="match status" value="1"/>
</dbReference>
<dbReference type="STRING" id="28181.BEN30_07985"/>
<dbReference type="Pfam" id="PF00158">
    <property type="entry name" value="Sigma54_activat"/>
    <property type="match status" value="1"/>
</dbReference>
<dbReference type="InterPro" id="IPR027417">
    <property type="entry name" value="P-loop_NTPase"/>
</dbReference>
<dbReference type="SUPFAM" id="SSF46689">
    <property type="entry name" value="Homeodomain-like"/>
    <property type="match status" value="1"/>
</dbReference>
<dbReference type="GO" id="GO:0005524">
    <property type="term" value="F:ATP binding"/>
    <property type="evidence" value="ECO:0007669"/>
    <property type="project" value="UniProtKB-KW"/>
</dbReference>
<proteinExistence type="predicted"/>
<dbReference type="Proteomes" id="UP000095347">
    <property type="component" value="Unassembled WGS sequence"/>
</dbReference>
<keyword evidence="4" id="KW-0805">Transcription regulation</keyword>
<dbReference type="PANTHER" id="PTHR32071">
    <property type="entry name" value="TRANSCRIPTIONAL REGULATORY PROTEIN"/>
    <property type="match status" value="1"/>
</dbReference>
<feature type="domain" description="Sigma-54 factor interaction" evidence="7">
    <location>
        <begin position="149"/>
        <end position="378"/>
    </location>
</feature>
<dbReference type="PROSITE" id="PS00675">
    <property type="entry name" value="SIGMA54_INTERACT_1"/>
    <property type="match status" value="1"/>
</dbReference>
<dbReference type="PROSITE" id="PS00676">
    <property type="entry name" value="SIGMA54_INTERACT_2"/>
    <property type="match status" value="1"/>
</dbReference>
<dbReference type="PRINTS" id="PR01590">
    <property type="entry name" value="HTHFIS"/>
</dbReference>
<sequence length="479" mass="52805">MGVIDHKLDLAAVNPLFETLLKCISDGVLITDENGQVLCHNEAFQQMMCTGDGKPVGEQEWEHLFDLAKKPTCAAHMRSPFTKVAGTPLENFVRVKDQVSTGGTVRDLEHYLGTITLPETDRSLNICISQDRTMAKAPDASATLSQPGFITNDREMLSILSHLDQLADSTAPVLLMGESGTGKTQVARMIHEQSPRADKPLIELNCAAIPEQLLESELFGHVKGAFTGATQKRKGRFQAAHGGTLLLDEIGEIPLHLQAKLLRAIQDQRFEPVGSDSTVKVDVRVISATNQNLRDMVNAGKFRADLFYRLAVVPIKIPPLRERVGDIPLLLKHFCTDLTARGYPNDVVCTPDAMRMMMDYPWPGNVREMINAVEHAYICAIDKSVLPESLPQDIRHYAVNMSYANAIELPMAYGRRQDDAQPKPYTPPPHTVLAGDTGLEADKIRIALNTAGGNKSLAARALGIDRTTLWRRMRKFGLA</sequence>
<evidence type="ECO:0000256" key="6">
    <source>
        <dbReference type="ARBA" id="ARBA00023163"/>
    </source>
</evidence>
<dbReference type="InterPro" id="IPR035965">
    <property type="entry name" value="PAS-like_dom_sf"/>
</dbReference>
<dbReference type="Gene3D" id="3.40.50.300">
    <property type="entry name" value="P-loop containing nucleotide triphosphate hydrolases"/>
    <property type="match status" value="1"/>
</dbReference>
<protein>
    <recommendedName>
        <fullName evidence="7">Sigma-54 factor interaction domain-containing protein</fullName>
    </recommendedName>
</protein>
<comment type="caution">
    <text evidence="8">The sequence shown here is derived from an EMBL/GenBank/DDBJ whole genome shotgun (WGS) entry which is preliminary data.</text>
</comment>
<accession>A0A1E5Q9T2</accession>
<dbReference type="SUPFAM" id="SSF55785">
    <property type="entry name" value="PYP-like sensor domain (PAS domain)"/>
    <property type="match status" value="1"/>
</dbReference>
<dbReference type="Pfam" id="PF02954">
    <property type="entry name" value="HTH_8"/>
    <property type="match status" value="1"/>
</dbReference>
<dbReference type="PROSITE" id="PS50045">
    <property type="entry name" value="SIGMA54_INTERACT_4"/>
    <property type="match status" value="1"/>
</dbReference>
<dbReference type="InterPro" id="IPR002078">
    <property type="entry name" value="Sigma_54_int"/>
</dbReference>
<keyword evidence="9" id="KW-1185">Reference proteome</keyword>
<keyword evidence="5" id="KW-0010">Activator</keyword>
<keyword evidence="6" id="KW-0804">Transcription</keyword>
<dbReference type="AlphaFoldDB" id="A0A1E5Q9T2"/>
<evidence type="ECO:0000313" key="9">
    <source>
        <dbReference type="Proteomes" id="UP000095347"/>
    </source>
</evidence>
<organism evidence="8 9">
    <name type="scientific">Magnetovibrio blakemorei</name>
    <dbReference type="NCBI Taxonomy" id="28181"/>
    <lineage>
        <taxon>Bacteria</taxon>
        <taxon>Pseudomonadati</taxon>
        <taxon>Pseudomonadota</taxon>
        <taxon>Alphaproteobacteria</taxon>
        <taxon>Rhodospirillales</taxon>
        <taxon>Magnetovibrionaceae</taxon>
        <taxon>Magnetovibrio</taxon>
    </lineage>
</organism>
<dbReference type="Pfam" id="PF25601">
    <property type="entry name" value="AAA_lid_14"/>
    <property type="match status" value="1"/>
</dbReference>
<dbReference type="GO" id="GO:0000160">
    <property type="term" value="P:phosphorelay signal transduction system"/>
    <property type="evidence" value="ECO:0007669"/>
    <property type="project" value="UniProtKB-KW"/>
</dbReference>
<dbReference type="InterPro" id="IPR058031">
    <property type="entry name" value="AAA_lid_NorR"/>
</dbReference>
<gene>
    <name evidence="8" type="ORF">BEN30_07985</name>
</gene>
<evidence type="ECO:0000256" key="3">
    <source>
        <dbReference type="ARBA" id="ARBA00023012"/>
    </source>
</evidence>
<evidence type="ECO:0000259" key="7">
    <source>
        <dbReference type="PROSITE" id="PS50045"/>
    </source>
</evidence>
<dbReference type="InterPro" id="IPR003593">
    <property type="entry name" value="AAA+_ATPase"/>
</dbReference>
<dbReference type="RefSeq" id="WP_069957517.1">
    <property type="nucleotide sequence ID" value="NZ_MCGG01000018.1"/>
</dbReference>
<dbReference type="InterPro" id="IPR002197">
    <property type="entry name" value="HTH_Fis"/>
</dbReference>
<evidence type="ECO:0000313" key="8">
    <source>
        <dbReference type="EMBL" id="OEJ67927.1"/>
    </source>
</evidence>
<keyword evidence="2" id="KW-0067">ATP-binding</keyword>
<dbReference type="GO" id="GO:0006355">
    <property type="term" value="P:regulation of DNA-templated transcription"/>
    <property type="evidence" value="ECO:0007669"/>
    <property type="project" value="InterPro"/>
</dbReference>
<dbReference type="CDD" id="cd00009">
    <property type="entry name" value="AAA"/>
    <property type="match status" value="1"/>
</dbReference>
<dbReference type="EMBL" id="MCGG01000018">
    <property type="protein sequence ID" value="OEJ67927.1"/>
    <property type="molecule type" value="Genomic_DNA"/>
</dbReference>
<dbReference type="FunFam" id="3.40.50.300:FF:000006">
    <property type="entry name" value="DNA-binding transcriptional regulator NtrC"/>
    <property type="match status" value="1"/>
</dbReference>
<dbReference type="GO" id="GO:0043565">
    <property type="term" value="F:sequence-specific DNA binding"/>
    <property type="evidence" value="ECO:0007669"/>
    <property type="project" value="InterPro"/>
</dbReference>
<evidence type="ECO:0000256" key="2">
    <source>
        <dbReference type="ARBA" id="ARBA00022840"/>
    </source>
</evidence>
<dbReference type="Gene3D" id="1.10.8.60">
    <property type="match status" value="1"/>
</dbReference>
<dbReference type="Gene3D" id="1.10.10.60">
    <property type="entry name" value="Homeodomain-like"/>
    <property type="match status" value="1"/>
</dbReference>
<keyword evidence="1" id="KW-0547">Nucleotide-binding</keyword>
<keyword evidence="3" id="KW-0902">Two-component regulatory system</keyword>
<evidence type="ECO:0000256" key="5">
    <source>
        <dbReference type="ARBA" id="ARBA00023159"/>
    </source>
</evidence>
<evidence type="ECO:0000256" key="4">
    <source>
        <dbReference type="ARBA" id="ARBA00023015"/>
    </source>
</evidence>
<dbReference type="InterPro" id="IPR025662">
    <property type="entry name" value="Sigma_54_int_dom_ATP-bd_1"/>
</dbReference>
<evidence type="ECO:0000256" key="1">
    <source>
        <dbReference type="ARBA" id="ARBA00022741"/>
    </source>
</evidence>
<dbReference type="InterPro" id="IPR025943">
    <property type="entry name" value="Sigma_54_int_dom_ATP-bd_2"/>
</dbReference>
<name>A0A1E5Q9T2_9PROT</name>
<dbReference type="InterPro" id="IPR009057">
    <property type="entry name" value="Homeodomain-like_sf"/>
</dbReference>
<reference evidence="9" key="1">
    <citation type="submission" date="2016-07" db="EMBL/GenBank/DDBJ databases">
        <authorList>
            <person name="Florea S."/>
            <person name="Webb J.S."/>
            <person name="Jaromczyk J."/>
            <person name="Schardl C.L."/>
        </authorList>
    </citation>
    <scope>NUCLEOTIDE SEQUENCE [LARGE SCALE GENOMIC DNA]</scope>
    <source>
        <strain evidence="9">MV-1</strain>
    </source>
</reference>
<dbReference type="SMART" id="SM00382">
    <property type="entry name" value="AAA"/>
    <property type="match status" value="1"/>
</dbReference>